<accession>X1B9L8</accession>
<protein>
    <submittedName>
        <fullName evidence="1">Uncharacterized protein</fullName>
    </submittedName>
</protein>
<comment type="caution">
    <text evidence="1">The sequence shown here is derived from an EMBL/GenBank/DDBJ whole genome shotgun (WGS) entry which is preliminary data.</text>
</comment>
<organism evidence="1">
    <name type="scientific">marine sediment metagenome</name>
    <dbReference type="NCBI Taxonomy" id="412755"/>
    <lineage>
        <taxon>unclassified sequences</taxon>
        <taxon>metagenomes</taxon>
        <taxon>ecological metagenomes</taxon>
    </lineage>
</organism>
<dbReference type="AlphaFoldDB" id="X1B9L8"/>
<gene>
    <name evidence="1" type="ORF">S01H4_46508</name>
</gene>
<proteinExistence type="predicted"/>
<name>X1B9L8_9ZZZZ</name>
<evidence type="ECO:0000313" key="1">
    <source>
        <dbReference type="EMBL" id="GAG91805.1"/>
    </source>
</evidence>
<dbReference type="EMBL" id="BART01025998">
    <property type="protein sequence ID" value="GAG91805.1"/>
    <property type="molecule type" value="Genomic_DNA"/>
</dbReference>
<reference evidence="1" key="1">
    <citation type="journal article" date="2014" name="Front. Microbiol.">
        <title>High frequency of phylogenetically diverse reductive dehalogenase-homologous genes in deep subseafloor sedimentary metagenomes.</title>
        <authorList>
            <person name="Kawai M."/>
            <person name="Futagami T."/>
            <person name="Toyoda A."/>
            <person name="Takaki Y."/>
            <person name="Nishi S."/>
            <person name="Hori S."/>
            <person name="Arai W."/>
            <person name="Tsubouchi T."/>
            <person name="Morono Y."/>
            <person name="Uchiyama I."/>
            <person name="Ito T."/>
            <person name="Fujiyama A."/>
            <person name="Inagaki F."/>
            <person name="Takami H."/>
        </authorList>
    </citation>
    <scope>NUCLEOTIDE SEQUENCE</scope>
    <source>
        <strain evidence="1">Expedition CK06-06</strain>
    </source>
</reference>
<sequence>MPEVVSPLSLADITNQAVFYVDKLVKSCEEMFLFYLVVSRLQSKA</sequence>